<dbReference type="EMBL" id="CP110509">
    <property type="protein sequence ID" value="WMB27707.1"/>
    <property type="molecule type" value="Genomic_DNA"/>
</dbReference>
<dbReference type="PROSITE" id="PS51464">
    <property type="entry name" value="SIS"/>
    <property type="match status" value="1"/>
</dbReference>
<evidence type="ECO:0000313" key="6">
    <source>
        <dbReference type="EMBL" id="WMB27707.1"/>
    </source>
</evidence>
<feature type="domain" description="SIS" evidence="5">
    <location>
        <begin position="113"/>
        <end position="251"/>
    </location>
</feature>
<dbReference type="InterPro" id="IPR001347">
    <property type="entry name" value="SIS_dom"/>
</dbReference>
<dbReference type="InterPro" id="IPR035472">
    <property type="entry name" value="RpiR-like_SIS"/>
</dbReference>
<dbReference type="InterPro" id="IPR009057">
    <property type="entry name" value="Homeodomain-like_sf"/>
</dbReference>
<evidence type="ECO:0000259" key="5">
    <source>
        <dbReference type="PROSITE" id="PS51464"/>
    </source>
</evidence>
<accession>A0ABY9LFL4</accession>
<organism evidence="6 7">
    <name type="scientific">Streptococcus didelphis</name>
    <dbReference type="NCBI Taxonomy" id="102886"/>
    <lineage>
        <taxon>Bacteria</taxon>
        <taxon>Bacillati</taxon>
        <taxon>Bacillota</taxon>
        <taxon>Bacilli</taxon>
        <taxon>Lactobacillales</taxon>
        <taxon>Streptococcaceae</taxon>
        <taxon>Streptococcus</taxon>
    </lineage>
</organism>
<keyword evidence="7" id="KW-1185">Reference proteome</keyword>
<keyword evidence="3" id="KW-0804">Transcription</keyword>
<dbReference type="InterPro" id="IPR047640">
    <property type="entry name" value="RpiR-like"/>
</dbReference>
<keyword evidence="1" id="KW-0805">Transcription regulation</keyword>
<dbReference type="PROSITE" id="PS51071">
    <property type="entry name" value="HTH_RPIR"/>
    <property type="match status" value="1"/>
</dbReference>
<dbReference type="InterPro" id="IPR000281">
    <property type="entry name" value="HTH_RpiR"/>
</dbReference>
<gene>
    <name evidence="6" type="ORF">N1496_06280</name>
</gene>
<dbReference type="InterPro" id="IPR036388">
    <property type="entry name" value="WH-like_DNA-bd_sf"/>
</dbReference>
<reference evidence="7" key="1">
    <citation type="submission" date="2022-10" db="EMBL/GenBank/DDBJ databases">
        <title>Streptococcus didelphis as causative of fatal infections in opossums (Didelphis albiventris).</title>
        <authorList>
            <person name="Breyer G.M."/>
            <person name="Da Silva M.E.R.J."/>
            <person name="Siqueira F.M."/>
        </authorList>
    </citation>
    <scope>NUCLEOTIDE SEQUENCE [LARGE SCALE GENOMIC DNA]</scope>
    <source>
        <strain evidence="7">LBVP101/21</strain>
    </source>
</reference>
<dbReference type="InterPro" id="IPR046348">
    <property type="entry name" value="SIS_dom_sf"/>
</dbReference>
<dbReference type="CDD" id="cd05013">
    <property type="entry name" value="SIS_RpiR"/>
    <property type="match status" value="1"/>
</dbReference>
<dbReference type="SUPFAM" id="SSF46689">
    <property type="entry name" value="Homeodomain-like"/>
    <property type="match status" value="1"/>
</dbReference>
<dbReference type="Pfam" id="PF01380">
    <property type="entry name" value="SIS"/>
    <property type="match status" value="1"/>
</dbReference>
<evidence type="ECO:0000256" key="3">
    <source>
        <dbReference type="ARBA" id="ARBA00023163"/>
    </source>
</evidence>
<evidence type="ECO:0000313" key="7">
    <source>
        <dbReference type="Proteomes" id="UP001238096"/>
    </source>
</evidence>
<dbReference type="PANTHER" id="PTHR30514:SF21">
    <property type="entry name" value="RPIR-FAMILY TRANSCRIPTIONAL REGULATOR"/>
    <property type="match status" value="1"/>
</dbReference>
<dbReference type="SUPFAM" id="SSF53697">
    <property type="entry name" value="SIS domain"/>
    <property type="match status" value="1"/>
</dbReference>
<keyword evidence="2" id="KW-0238">DNA-binding</keyword>
<dbReference type="Proteomes" id="UP001238096">
    <property type="component" value="Chromosome"/>
</dbReference>
<dbReference type="Gene3D" id="3.40.50.10490">
    <property type="entry name" value="Glucose-6-phosphate isomerase like protein, domain 1"/>
    <property type="match status" value="1"/>
</dbReference>
<sequence length="252" mass="29264">MFFDNYQEKYLLLSNREAEVIDYLLKQDSIENVTLKSISQDLLLSSSTVIRACKKMGYESYSELKYNLQFSKRAQENSENKKQVLSWDYFKNQLSLNLQQNLDIFCEEDFNLFAEHILKARRVFCIGIGSSSMVASDFNRKLKLVNIWSNDYYEQHSIQRVCDIATDQDVILIFSLSGSDGSINKVLMSAKQRHTTILAVTSFNSPLVQMSDQTICVYNSPSTRQKLRHRLNLNVVEVLLFESLIMRLDNYL</sequence>
<feature type="domain" description="HTH rpiR-type" evidence="4">
    <location>
        <begin position="1"/>
        <end position="75"/>
    </location>
</feature>
<dbReference type="RefSeq" id="WP_018366389.1">
    <property type="nucleotide sequence ID" value="NZ_CP104407.1"/>
</dbReference>
<protein>
    <submittedName>
        <fullName evidence="6">MurR/RpiR family transcriptional regulator</fullName>
    </submittedName>
</protein>
<dbReference type="PANTHER" id="PTHR30514">
    <property type="entry name" value="GLUCOKINASE"/>
    <property type="match status" value="1"/>
</dbReference>
<evidence type="ECO:0000259" key="4">
    <source>
        <dbReference type="PROSITE" id="PS51071"/>
    </source>
</evidence>
<evidence type="ECO:0000256" key="2">
    <source>
        <dbReference type="ARBA" id="ARBA00023125"/>
    </source>
</evidence>
<proteinExistence type="predicted"/>
<name>A0ABY9LFL4_9STRE</name>
<dbReference type="Pfam" id="PF01418">
    <property type="entry name" value="HTH_6"/>
    <property type="match status" value="1"/>
</dbReference>
<dbReference type="Gene3D" id="1.10.10.10">
    <property type="entry name" value="Winged helix-like DNA-binding domain superfamily/Winged helix DNA-binding domain"/>
    <property type="match status" value="1"/>
</dbReference>
<evidence type="ECO:0000256" key="1">
    <source>
        <dbReference type="ARBA" id="ARBA00023015"/>
    </source>
</evidence>